<gene>
    <name evidence="2" type="ORF">CROQUDRAFT_706314</name>
</gene>
<proteinExistence type="inferred from homology"/>
<dbReference type="InterPro" id="IPR037239">
    <property type="entry name" value="OSBP_sf"/>
</dbReference>
<dbReference type="GO" id="GO:0008289">
    <property type="term" value="F:lipid binding"/>
    <property type="evidence" value="ECO:0007669"/>
    <property type="project" value="InterPro"/>
</dbReference>
<sequence>MVIPKPESSWEDQIKYSSLHYGKERQVMPEGFIYVQPAMNHWRVFEPLSELQRHCERFFYSDFPNENDEIKQIGYISGFILNLYEVRRFSMSFPSQVGDTYEFIDPKKKWRYVSEVVLREGPPNHRKSTIAFHAQGENWVLEGHESLCIDIPSWLPLKGVLRDSGKNFLTLKKGERISRYLWSYPSMSGYLHWSKIIPKLILKPEENLIITELLNEGEKEVCNLGFKLTKDARILYRGTINKKTEGSIQTAEISGGEEDILTLKQASTNPFVIKEKTKNSFGKEKKYPAELAKLNHLSSELKTSLINTDSRWRTDVRARESCKKVEPMKREGKDRANYFFETQDSGGWKAKLDPETGYPQYWSDQQNRIAKVNAKTIATKPGQDLSEATG</sequence>
<dbReference type="EMBL" id="MU167277">
    <property type="protein sequence ID" value="KAG0145399.1"/>
    <property type="molecule type" value="Genomic_DNA"/>
</dbReference>
<comment type="similarity">
    <text evidence="1">Belongs to the OSBP family.</text>
</comment>
<evidence type="ECO:0000256" key="1">
    <source>
        <dbReference type="ARBA" id="ARBA00008842"/>
    </source>
</evidence>
<organism evidence="2 3">
    <name type="scientific">Cronartium quercuum f. sp. fusiforme G11</name>
    <dbReference type="NCBI Taxonomy" id="708437"/>
    <lineage>
        <taxon>Eukaryota</taxon>
        <taxon>Fungi</taxon>
        <taxon>Dikarya</taxon>
        <taxon>Basidiomycota</taxon>
        <taxon>Pucciniomycotina</taxon>
        <taxon>Pucciniomycetes</taxon>
        <taxon>Pucciniales</taxon>
        <taxon>Coleosporiaceae</taxon>
        <taxon>Cronartium</taxon>
    </lineage>
</organism>
<evidence type="ECO:0000313" key="2">
    <source>
        <dbReference type="EMBL" id="KAG0145399.1"/>
    </source>
</evidence>
<dbReference type="SUPFAM" id="SSF144000">
    <property type="entry name" value="Oxysterol-binding protein-like"/>
    <property type="match status" value="1"/>
</dbReference>
<name>A0A9P6NJP9_9BASI</name>
<evidence type="ECO:0000313" key="3">
    <source>
        <dbReference type="Proteomes" id="UP000886653"/>
    </source>
</evidence>
<accession>A0A9P6NJP9</accession>
<protein>
    <submittedName>
        <fullName evidence="2">Uncharacterized protein</fullName>
    </submittedName>
</protein>
<dbReference type="Proteomes" id="UP000886653">
    <property type="component" value="Unassembled WGS sequence"/>
</dbReference>
<dbReference type="Pfam" id="PF01237">
    <property type="entry name" value="Oxysterol_BP"/>
    <property type="match status" value="1"/>
</dbReference>
<keyword evidence="3" id="KW-1185">Reference proteome</keyword>
<dbReference type="AlphaFoldDB" id="A0A9P6NJP9"/>
<reference evidence="2" key="1">
    <citation type="submission" date="2013-11" db="EMBL/GenBank/DDBJ databases">
        <title>Genome sequence of the fusiform rust pathogen reveals effectors for host alternation and coevolution with pine.</title>
        <authorList>
            <consortium name="DOE Joint Genome Institute"/>
            <person name="Smith K."/>
            <person name="Pendleton A."/>
            <person name="Kubisiak T."/>
            <person name="Anderson C."/>
            <person name="Salamov A."/>
            <person name="Aerts A."/>
            <person name="Riley R."/>
            <person name="Clum A."/>
            <person name="Lindquist E."/>
            <person name="Ence D."/>
            <person name="Campbell M."/>
            <person name="Kronenberg Z."/>
            <person name="Feau N."/>
            <person name="Dhillon B."/>
            <person name="Hamelin R."/>
            <person name="Burleigh J."/>
            <person name="Smith J."/>
            <person name="Yandell M."/>
            <person name="Nelson C."/>
            <person name="Grigoriev I."/>
            <person name="Davis J."/>
        </authorList>
    </citation>
    <scope>NUCLEOTIDE SEQUENCE</scope>
    <source>
        <strain evidence="2">G11</strain>
    </source>
</reference>
<comment type="caution">
    <text evidence="2">The sequence shown here is derived from an EMBL/GenBank/DDBJ whole genome shotgun (WGS) entry which is preliminary data.</text>
</comment>
<dbReference type="InterPro" id="IPR000648">
    <property type="entry name" value="Oxysterol-bd"/>
</dbReference>